<dbReference type="SUPFAM" id="SSF56112">
    <property type="entry name" value="Protein kinase-like (PK-like)"/>
    <property type="match status" value="1"/>
</dbReference>
<dbReference type="Gene3D" id="1.10.510.10">
    <property type="entry name" value="Transferase(Phosphotransferase) domain 1"/>
    <property type="match status" value="1"/>
</dbReference>
<dbReference type="GO" id="GO:0005524">
    <property type="term" value="F:ATP binding"/>
    <property type="evidence" value="ECO:0007669"/>
    <property type="project" value="InterPro"/>
</dbReference>
<protein>
    <recommendedName>
        <fullName evidence="1">Protein kinase domain-containing protein</fullName>
    </recommendedName>
</protein>
<proteinExistence type="predicted"/>
<sequence>MEPSSRTVEFLLGPAISYIPTSDLKALTLTRNPKDKNARDSSKPHSSWHLFRADFITSKISAIPKFALGHKPVRIEIHLHSSANRQEPWRSMRPSFASMTPGSGGSSALAEHILAALEVWSTNFDNFENTYMNMPFGSRINIEILAENVRDMQISFEANYELELQWRTHKHLQTMWKLVTELHETVHLVTLRDNPSEKLVFKSTTGNPRFLYRELLLLLSVKPHPNIISRPVHIVTKKVNFGGKKGICGFLLEFHSGGTLATRITSKPANTINLGTKVRWAYQLASALAHVKTSSMGYYSDLKLDNIVLRESKNGEDAMLIDFEQRGSWASWSPPEINKLMLLVYLATRRSSYIPRAVGRKYRALLDRYLPSWRGHHPLGPGNGGGSPHTDVDPESDMDIGYNKSWRALSPDERDHAVVFMFGRILWCIFEGRASANAAEFFGGDVFREVDSEHRFPDFRYTPEHVQDLIRECTRGAPEWAGLKRCIRTVGNVVYDARSTMKEDVESEARAAVDTLRKWWSERIREARGYLVQRAVDLNACEDARVARTRPGIEHILESLRKYGDGTGFETAR</sequence>
<comment type="caution">
    <text evidence="2">The sequence shown here is derived from an EMBL/GenBank/DDBJ whole genome shotgun (WGS) entry which is preliminary data.</text>
</comment>
<evidence type="ECO:0000313" key="2">
    <source>
        <dbReference type="EMBL" id="KAJ6041449.1"/>
    </source>
</evidence>
<evidence type="ECO:0000313" key="3">
    <source>
        <dbReference type="Proteomes" id="UP001219568"/>
    </source>
</evidence>
<dbReference type="GO" id="GO:0004672">
    <property type="term" value="F:protein kinase activity"/>
    <property type="evidence" value="ECO:0007669"/>
    <property type="project" value="InterPro"/>
</dbReference>
<organism evidence="2 3">
    <name type="scientific">Penicillium canescens</name>
    <dbReference type="NCBI Taxonomy" id="5083"/>
    <lineage>
        <taxon>Eukaryota</taxon>
        <taxon>Fungi</taxon>
        <taxon>Dikarya</taxon>
        <taxon>Ascomycota</taxon>
        <taxon>Pezizomycotina</taxon>
        <taxon>Eurotiomycetes</taxon>
        <taxon>Eurotiomycetidae</taxon>
        <taxon>Eurotiales</taxon>
        <taxon>Aspergillaceae</taxon>
        <taxon>Penicillium</taxon>
    </lineage>
</organism>
<dbReference type="InterPro" id="IPR000719">
    <property type="entry name" value="Prot_kinase_dom"/>
</dbReference>
<keyword evidence="3" id="KW-1185">Reference proteome</keyword>
<evidence type="ECO:0000259" key="1">
    <source>
        <dbReference type="SMART" id="SM00220"/>
    </source>
</evidence>
<name>A0AAD6IBC7_PENCN</name>
<gene>
    <name evidence="2" type="ORF">N7460_006839</name>
</gene>
<dbReference type="AlphaFoldDB" id="A0AAD6IBC7"/>
<feature type="domain" description="Protein kinase" evidence="1">
    <location>
        <begin position="176"/>
        <end position="481"/>
    </location>
</feature>
<dbReference type="InterPro" id="IPR011009">
    <property type="entry name" value="Kinase-like_dom_sf"/>
</dbReference>
<dbReference type="EMBL" id="JAQJZL010000005">
    <property type="protein sequence ID" value="KAJ6041449.1"/>
    <property type="molecule type" value="Genomic_DNA"/>
</dbReference>
<accession>A0AAD6IBC7</accession>
<reference evidence="2" key="2">
    <citation type="submission" date="2023-01" db="EMBL/GenBank/DDBJ databases">
        <authorList>
            <person name="Petersen C."/>
        </authorList>
    </citation>
    <scope>NUCLEOTIDE SEQUENCE</scope>
    <source>
        <strain evidence="2">IBT 15450</strain>
    </source>
</reference>
<dbReference type="SMART" id="SM00220">
    <property type="entry name" value="S_TKc"/>
    <property type="match status" value="1"/>
</dbReference>
<reference evidence="2" key="1">
    <citation type="journal article" date="2023" name="IMA Fungus">
        <title>Comparative genomic study of the Penicillium genus elucidates a diverse pangenome and 15 lateral gene transfer events.</title>
        <authorList>
            <person name="Petersen C."/>
            <person name="Sorensen T."/>
            <person name="Nielsen M.R."/>
            <person name="Sondergaard T.E."/>
            <person name="Sorensen J.L."/>
            <person name="Fitzpatrick D.A."/>
            <person name="Frisvad J.C."/>
            <person name="Nielsen K.L."/>
        </authorList>
    </citation>
    <scope>NUCLEOTIDE SEQUENCE</scope>
    <source>
        <strain evidence="2">IBT 15450</strain>
    </source>
</reference>
<dbReference type="Proteomes" id="UP001219568">
    <property type="component" value="Unassembled WGS sequence"/>
</dbReference>